<sequence length="340" mass="37559">MKGSTGIQLHHSYVKPGCKVRGGKQGVDYFNGEGTLLAFVRSDKELCARPNISNIMVRPEGRAICDLPEEETPSGPSRASPEIDHASDADCQFIGEGPRQEKKKTKKQLTEVANARLAVFDKVWGHQNTTASDGKAAEPPRDSSPRPPPRPEGNAGDVIATPAHAEMRRMTAQISRSVSVRTTTQLHQLPEVVPRIVLVSSTVRRLMITAVVSHSTTLVMKLMDPNLRRKAKMMKGKGMAQTKNRRTTACTKGPQMTLFRFCATLTVIRNFDSTTSMRLIRILRAHKAGLSLIRTAKAMKTRQTRMETTPGTGTDECKPEIIHRELPRVADLMNDVIGIY</sequence>
<feature type="compositionally biased region" description="Basic and acidic residues" evidence="1">
    <location>
        <begin position="135"/>
        <end position="144"/>
    </location>
</feature>
<dbReference type="Proteomes" id="UP000760860">
    <property type="component" value="Unassembled WGS sequence"/>
</dbReference>
<proteinExistence type="predicted"/>
<dbReference type="EMBL" id="RCMV01000517">
    <property type="protein sequence ID" value="KAG3215997.1"/>
    <property type="molecule type" value="Genomic_DNA"/>
</dbReference>
<dbReference type="VEuPathDB" id="FungiDB:PC110_g15648"/>
<evidence type="ECO:0000256" key="1">
    <source>
        <dbReference type="SAM" id="MobiDB-lite"/>
    </source>
</evidence>
<dbReference type="Proteomes" id="UP000736787">
    <property type="component" value="Unassembled WGS sequence"/>
</dbReference>
<dbReference type="AlphaFoldDB" id="A0A8T1KDJ6"/>
<dbReference type="VEuPathDB" id="FungiDB:PC110_g14229"/>
<evidence type="ECO:0000313" key="5">
    <source>
        <dbReference type="Proteomes" id="UP000774804"/>
    </source>
</evidence>
<protein>
    <submittedName>
        <fullName evidence="2">Uncharacterized protein</fullName>
    </submittedName>
</protein>
<comment type="caution">
    <text evidence="2">The sequence shown here is derived from an EMBL/GenBank/DDBJ whole genome shotgun (WGS) entry which is preliminary data.</text>
</comment>
<evidence type="ECO:0000313" key="4">
    <source>
        <dbReference type="EMBL" id="KAG3215997.1"/>
    </source>
</evidence>
<gene>
    <name evidence="2" type="ORF">PC115_g14648</name>
    <name evidence="3" type="ORF">PC117_g16230</name>
    <name evidence="4" type="ORF">PC129_g13139</name>
</gene>
<reference evidence="2" key="1">
    <citation type="submission" date="2018-10" db="EMBL/GenBank/DDBJ databases">
        <title>Effector identification in a new, highly contiguous assembly of the strawberry crown rot pathogen Phytophthora cactorum.</title>
        <authorList>
            <person name="Armitage A.D."/>
            <person name="Nellist C.F."/>
            <person name="Bates H."/>
            <person name="Vickerstaff R.J."/>
            <person name="Harrison R.J."/>
        </authorList>
    </citation>
    <scope>NUCLEOTIDE SEQUENCE</scope>
    <source>
        <strain evidence="2">4032</strain>
        <strain evidence="3">4040</strain>
        <strain evidence="4">P421</strain>
    </source>
</reference>
<dbReference type="Proteomes" id="UP000774804">
    <property type="component" value="Unassembled WGS sequence"/>
</dbReference>
<evidence type="ECO:0000313" key="2">
    <source>
        <dbReference type="EMBL" id="KAG2905315.1"/>
    </source>
</evidence>
<dbReference type="EMBL" id="RCMI01000567">
    <property type="protein sequence ID" value="KAG2905315.1"/>
    <property type="molecule type" value="Genomic_DNA"/>
</dbReference>
<dbReference type="EMBL" id="RCMK01000568">
    <property type="protein sequence ID" value="KAG2921466.1"/>
    <property type="molecule type" value="Genomic_DNA"/>
</dbReference>
<evidence type="ECO:0000313" key="3">
    <source>
        <dbReference type="EMBL" id="KAG2921466.1"/>
    </source>
</evidence>
<feature type="region of interest" description="Disordered" evidence="1">
    <location>
        <begin position="128"/>
        <end position="157"/>
    </location>
</feature>
<name>A0A8T1KDJ6_9STRA</name>
<accession>A0A8T1KDJ6</accession>
<organism evidence="2 5">
    <name type="scientific">Phytophthora cactorum</name>
    <dbReference type="NCBI Taxonomy" id="29920"/>
    <lineage>
        <taxon>Eukaryota</taxon>
        <taxon>Sar</taxon>
        <taxon>Stramenopiles</taxon>
        <taxon>Oomycota</taxon>
        <taxon>Peronosporomycetes</taxon>
        <taxon>Peronosporales</taxon>
        <taxon>Peronosporaceae</taxon>
        <taxon>Phytophthora</taxon>
    </lineage>
</organism>
<feature type="region of interest" description="Disordered" evidence="1">
    <location>
        <begin position="66"/>
        <end position="85"/>
    </location>
</feature>